<dbReference type="KEGG" id="fal:FRAAL1970"/>
<name>Q0RPB3_FRAAA</name>
<sequence>MRVPRSVGGCRAGEDARRATGSAAVLSDSCHARIGLVKPLFWVHIVARFSGWVAAGRPRPPHGRLTACRTSPPGRPT</sequence>
<dbReference type="HOGENOM" id="CLU_2632870_0_0_11"/>
<organism evidence="1 2">
    <name type="scientific">Frankia alni (strain DSM 45986 / CECT 9034 / ACN14a)</name>
    <dbReference type="NCBI Taxonomy" id="326424"/>
    <lineage>
        <taxon>Bacteria</taxon>
        <taxon>Bacillati</taxon>
        <taxon>Actinomycetota</taxon>
        <taxon>Actinomycetes</taxon>
        <taxon>Frankiales</taxon>
        <taxon>Frankiaceae</taxon>
        <taxon>Frankia</taxon>
    </lineage>
</organism>
<dbReference type="EMBL" id="CT573213">
    <property type="protein sequence ID" value="CAJ60619.1"/>
    <property type="molecule type" value="Genomic_DNA"/>
</dbReference>
<accession>Q0RPB3</accession>
<keyword evidence="2" id="KW-1185">Reference proteome</keyword>
<protein>
    <submittedName>
        <fullName evidence="1">Uncharacterized protein</fullName>
    </submittedName>
</protein>
<reference evidence="1 2" key="1">
    <citation type="journal article" date="2007" name="Genome Res.">
        <title>Genome characteristics of facultatively symbiotic Frankia sp. strains reflect host range and host plant biogeography.</title>
        <authorList>
            <person name="Normand P."/>
            <person name="Lapierre P."/>
            <person name="Tisa L.S."/>
            <person name="Gogarten J.P."/>
            <person name="Alloisio N."/>
            <person name="Bagnarol E."/>
            <person name="Bassi C.A."/>
            <person name="Berry A.M."/>
            <person name="Bickhart D.M."/>
            <person name="Choisne N."/>
            <person name="Couloux A."/>
            <person name="Cournoyer B."/>
            <person name="Cruveiller S."/>
            <person name="Daubin V."/>
            <person name="Demange N."/>
            <person name="Francino M.P."/>
            <person name="Goltsman E."/>
            <person name="Huang Y."/>
            <person name="Kopp O.R."/>
            <person name="Labarre L."/>
            <person name="Lapidus A."/>
            <person name="Lavire C."/>
            <person name="Marechal J."/>
            <person name="Martinez M."/>
            <person name="Mastronunzio J.E."/>
            <person name="Mullin B.C."/>
            <person name="Niemann J."/>
            <person name="Pujic P."/>
            <person name="Rawnsley T."/>
            <person name="Rouy Z."/>
            <person name="Schenowitz C."/>
            <person name="Sellstedt A."/>
            <person name="Tavares F."/>
            <person name="Tomkins J.P."/>
            <person name="Vallenet D."/>
            <person name="Valverde C."/>
            <person name="Wall L.G."/>
            <person name="Wang Y."/>
            <person name="Medigue C."/>
            <person name="Benson D.R."/>
        </authorList>
    </citation>
    <scope>NUCLEOTIDE SEQUENCE [LARGE SCALE GENOMIC DNA]</scope>
    <source>
        <strain evidence="2">DSM 45986 / CECT 9034 / ACN14a</strain>
    </source>
</reference>
<dbReference type="AlphaFoldDB" id="Q0RPB3"/>
<proteinExistence type="predicted"/>
<evidence type="ECO:0000313" key="2">
    <source>
        <dbReference type="Proteomes" id="UP000000657"/>
    </source>
</evidence>
<gene>
    <name evidence="1" type="ordered locus">FRAAL1970</name>
</gene>
<dbReference type="STRING" id="326424.FRAAL1970"/>
<evidence type="ECO:0000313" key="1">
    <source>
        <dbReference type="EMBL" id="CAJ60619.1"/>
    </source>
</evidence>
<dbReference type="Proteomes" id="UP000000657">
    <property type="component" value="Chromosome"/>
</dbReference>